<evidence type="ECO:0000313" key="2">
    <source>
        <dbReference type="Proteomes" id="UP001576774"/>
    </source>
</evidence>
<reference evidence="1 2" key="1">
    <citation type="submission" date="2024-09" db="EMBL/GenBank/DDBJ databases">
        <title>Floridaenema gen nov. (Aerosakkonemataceae, Aerosakkonematales ord. nov., Cyanobacteria) from benthic tropical and subtropical fresh waters, with the description of four new species.</title>
        <authorList>
            <person name="Moretto J.A."/>
            <person name="Berthold D.E."/>
            <person name="Lefler F.W."/>
            <person name="Huang I.-S."/>
            <person name="Laughinghouse H. IV."/>
        </authorList>
    </citation>
    <scope>NUCLEOTIDE SEQUENCE [LARGE SCALE GENOMIC DNA]</scope>
    <source>
        <strain evidence="1 2">BLCC-F46</strain>
    </source>
</reference>
<sequence length="200" mass="22354">MALDGKRLLKYMAFKGYEIEPWNIVYIEDCDPDTWQPIVGRLDKWDDARSVVTNEGIVLFSNIATSEPGEFYTNRPLNPNGAARIALMQHKDAWALGDHKGQPALVQVGNLKIHRDLNQDGLRIGDPIFTGDGYGINQHSTSPSFSNNSVGKWSAGCLVGKFYSSHLNFIELCREIQRKTGKKRFTSTIIDASDFAKFTG</sequence>
<dbReference type="EMBL" id="JBHFNQ010000064">
    <property type="protein sequence ID" value="MFB2876894.1"/>
    <property type="molecule type" value="Genomic_DNA"/>
</dbReference>
<proteinExistence type="predicted"/>
<name>A0ABV4X293_9CYAN</name>
<gene>
    <name evidence="1" type="ORF">ACE1CC_08360</name>
</gene>
<dbReference type="RefSeq" id="WP_413270012.1">
    <property type="nucleotide sequence ID" value="NZ_JBHFNQ010000064.1"/>
</dbReference>
<comment type="caution">
    <text evidence="1">The sequence shown here is derived from an EMBL/GenBank/DDBJ whole genome shotgun (WGS) entry which is preliminary data.</text>
</comment>
<organism evidence="1 2">
    <name type="scientific">Floridaenema aerugineum BLCC-F46</name>
    <dbReference type="NCBI Taxonomy" id="3153654"/>
    <lineage>
        <taxon>Bacteria</taxon>
        <taxon>Bacillati</taxon>
        <taxon>Cyanobacteriota</taxon>
        <taxon>Cyanophyceae</taxon>
        <taxon>Oscillatoriophycideae</taxon>
        <taxon>Aerosakkonematales</taxon>
        <taxon>Aerosakkonemataceae</taxon>
        <taxon>Floridanema</taxon>
        <taxon>Floridanema aerugineum</taxon>
    </lineage>
</organism>
<evidence type="ECO:0000313" key="1">
    <source>
        <dbReference type="EMBL" id="MFB2876894.1"/>
    </source>
</evidence>
<protein>
    <submittedName>
        <fullName evidence="1">Uncharacterized protein</fullName>
    </submittedName>
</protein>
<dbReference type="Proteomes" id="UP001576774">
    <property type="component" value="Unassembled WGS sequence"/>
</dbReference>
<keyword evidence="2" id="KW-1185">Reference proteome</keyword>
<accession>A0ABV4X293</accession>